<protein>
    <submittedName>
        <fullName evidence="1">Uncharacterized protein</fullName>
    </submittedName>
</protein>
<sequence length="243" mass="26366">MEPMLARGRALRARLCTGRGEEELDGPGGSGALLHRVLFMSLARQPRRRAFLRQLRRCPCLSGRAEWLPAVDGARMVLDEVPASIVTAEGVADARFPRDKVLGYVLTRGAIGLACSLHEALRRIAQDTDEQHVYLLCEDDATFAPDFSAAFSALLAATEAHDPHWEVLHVGYDPRCTEVGPCGRAECAAAASDPRRRAPGQNPNGVFLAISWAVFVSTSLCGEGGIETKARETENKTKTKNTV</sequence>
<evidence type="ECO:0000313" key="2">
    <source>
        <dbReference type="Proteomes" id="UP001189429"/>
    </source>
</evidence>
<accession>A0ABN9VMS3</accession>
<evidence type="ECO:0000313" key="1">
    <source>
        <dbReference type="EMBL" id="CAK0874650.1"/>
    </source>
</evidence>
<reference evidence="1" key="1">
    <citation type="submission" date="2023-10" db="EMBL/GenBank/DDBJ databases">
        <authorList>
            <person name="Chen Y."/>
            <person name="Shah S."/>
            <person name="Dougan E. K."/>
            <person name="Thang M."/>
            <person name="Chan C."/>
        </authorList>
    </citation>
    <scope>NUCLEOTIDE SEQUENCE [LARGE SCALE GENOMIC DNA]</scope>
</reference>
<dbReference type="Proteomes" id="UP001189429">
    <property type="component" value="Unassembled WGS sequence"/>
</dbReference>
<comment type="caution">
    <text evidence="1">The sequence shown here is derived from an EMBL/GenBank/DDBJ whole genome shotgun (WGS) entry which is preliminary data.</text>
</comment>
<organism evidence="1 2">
    <name type="scientific">Prorocentrum cordatum</name>
    <dbReference type="NCBI Taxonomy" id="2364126"/>
    <lineage>
        <taxon>Eukaryota</taxon>
        <taxon>Sar</taxon>
        <taxon>Alveolata</taxon>
        <taxon>Dinophyceae</taxon>
        <taxon>Prorocentrales</taxon>
        <taxon>Prorocentraceae</taxon>
        <taxon>Prorocentrum</taxon>
    </lineage>
</organism>
<keyword evidence="2" id="KW-1185">Reference proteome</keyword>
<gene>
    <name evidence="1" type="ORF">PCOR1329_LOCUS59485</name>
</gene>
<name>A0ABN9VMS3_9DINO</name>
<dbReference type="EMBL" id="CAUYUJ010017416">
    <property type="protein sequence ID" value="CAK0874650.1"/>
    <property type="molecule type" value="Genomic_DNA"/>
</dbReference>
<proteinExistence type="predicted"/>